<accession>A0AAE9Y4F2</accession>
<dbReference type="KEGG" id="ima:PO878_16535"/>
<evidence type="ECO:0000313" key="2">
    <source>
        <dbReference type="Proteomes" id="UP001216390"/>
    </source>
</evidence>
<name>A0AAE9Y4F2_9ACTN</name>
<dbReference type="InterPro" id="IPR056510">
    <property type="entry name" value="WapI"/>
</dbReference>
<evidence type="ECO:0000313" key="1">
    <source>
        <dbReference type="EMBL" id="WCO66109.1"/>
    </source>
</evidence>
<reference evidence="1" key="1">
    <citation type="submission" date="2023-01" db="EMBL/GenBank/DDBJ databases">
        <title>The diversity of Class Acidimicrobiia in South China Sea sediment environments and the proposal of Iamia marina sp. nov., a novel species of the genus Iamia.</title>
        <authorList>
            <person name="He Y."/>
            <person name="Tian X."/>
        </authorList>
    </citation>
    <scope>NUCLEOTIDE SEQUENCE</scope>
    <source>
        <strain evidence="1">DSM 19957</strain>
    </source>
</reference>
<dbReference type="EMBL" id="CP116942">
    <property type="protein sequence ID" value="WCO66109.1"/>
    <property type="molecule type" value="Genomic_DNA"/>
</dbReference>
<proteinExistence type="predicted"/>
<protein>
    <submittedName>
        <fullName evidence="1">Uncharacterized protein</fullName>
    </submittedName>
</protein>
<dbReference type="Pfam" id="PF24716">
    <property type="entry name" value="WapI"/>
    <property type="match status" value="1"/>
</dbReference>
<dbReference type="AlphaFoldDB" id="A0AAE9Y4F2"/>
<organism evidence="1 2">
    <name type="scientific">Iamia majanohamensis</name>
    <dbReference type="NCBI Taxonomy" id="467976"/>
    <lineage>
        <taxon>Bacteria</taxon>
        <taxon>Bacillati</taxon>
        <taxon>Actinomycetota</taxon>
        <taxon>Acidimicrobiia</taxon>
        <taxon>Acidimicrobiales</taxon>
        <taxon>Iamiaceae</taxon>
        <taxon>Iamia</taxon>
    </lineage>
</organism>
<keyword evidence="2" id="KW-1185">Reference proteome</keyword>
<sequence>MYIEGRNGVSLALSPVGYQFPAPATDSWHDLNWLVIEGAIASPDGDWRFREPCLLTDEAVRLGAWLGRVSAGAIAPPGPDPEGCRWPDLSFTEPNIALAVRSHVGDDVVLRVHLSLESAPPWLDEEVRLPLHFWVDCRSSRQDLALASRAWMAEIAEYPVRNPS</sequence>
<gene>
    <name evidence="1" type="ORF">PO878_16535</name>
</gene>
<dbReference type="RefSeq" id="WP_272735634.1">
    <property type="nucleotide sequence ID" value="NZ_CP116942.1"/>
</dbReference>
<dbReference type="Proteomes" id="UP001216390">
    <property type="component" value="Chromosome"/>
</dbReference>